<dbReference type="GO" id="GO:0005886">
    <property type="term" value="C:plasma membrane"/>
    <property type="evidence" value="ECO:0007669"/>
    <property type="project" value="UniProtKB-SubCell"/>
</dbReference>
<evidence type="ECO:0000256" key="10">
    <source>
        <dbReference type="ARBA" id="ARBA00022692"/>
    </source>
</evidence>
<accession>D7BNE3</accession>
<proteinExistence type="predicted"/>
<keyword evidence="9" id="KW-0808">Transferase</keyword>
<keyword evidence="11 18" id="KW-1133">Transmembrane helix</keyword>
<evidence type="ECO:0000313" key="19">
    <source>
        <dbReference type="EMBL" id="ADH92442.1"/>
    </source>
</evidence>
<evidence type="ECO:0000256" key="17">
    <source>
        <dbReference type="ARBA" id="ARBA00033321"/>
    </source>
</evidence>
<evidence type="ECO:0000256" key="11">
    <source>
        <dbReference type="ARBA" id="ARBA00022989"/>
    </source>
</evidence>
<keyword evidence="10 18" id="KW-0812">Transmembrane</keyword>
<evidence type="ECO:0000256" key="12">
    <source>
        <dbReference type="ARBA" id="ARBA00023098"/>
    </source>
</evidence>
<evidence type="ECO:0000313" key="20">
    <source>
        <dbReference type="Proteomes" id="UP000000376"/>
    </source>
</evidence>
<feature type="transmembrane region" description="Helical" evidence="18">
    <location>
        <begin position="12"/>
        <end position="32"/>
    </location>
</feature>
<keyword evidence="20" id="KW-1185">Reference proteome</keyword>
<dbReference type="eggNOG" id="COG1183">
    <property type="taxonomic scope" value="Bacteria"/>
</dbReference>
<keyword evidence="8" id="KW-0997">Cell inner membrane</keyword>
<dbReference type="OrthoDB" id="350520at2"/>
<dbReference type="GO" id="GO:0008654">
    <property type="term" value="P:phospholipid biosynthetic process"/>
    <property type="evidence" value="ECO:0007669"/>
    <property type="project" value="UniProtKB-KW"/>
</dbReference>
<evidence type="ECO:0000256" key="4">
    <source>
        <dbReference type="ARBA" id="ARBA00013195"/>
    </source>
</evidence>
<keyword evidence="14" id="KW-0594">Phospholipid biosynthesis</keyword>
<evidence type="ECO:0000256" key="16">
    <source>
        <dbReference type="ARBA" id="ARBA00023264"/>
    </source>
</evidence>
<dbReference type="GO" id="GO:0050520">
    <property type="term" value="F:phosphatidylcholine synthase activity"/>
    <property type="evidence" value="ECO:0007669"/>
    <property type="project" value="UniProtKB-EC"/>
</dbReference>
<comment type="subcellular location">
    <subcellularLocation>
        <location evidence="3">Cell inner membrane</location>
        <topology evidence="3">Multi-pass membrane protein</topology>
    </subcellularLocation>
</comment>
<dbReference type="HOGENOM" id="CLU_086279_0_0_11"/>
<dbReference type="InterPro" id="IPR026027">
    <property type="entry name" value="PcS"/>
</dbReference>
<evidence type="ECO:0000256" key="9">
    <source>
        <dbReference type="ARBA" id="ARBA00022679"/>
    </source>
</evidence>
<dbReference type="STRING" id="644284.Arch_0709"/>
<dbReference type="EMBL" id="CP002045">
    <property type="protein sequence ID" value="ADH92442.1"/>
    <property type="molecule type" value="Genomic_DNA"/>
</dbReference>
<evidence type="ECO:0000256" key="15">
    <source>
        <dbReference type="ARBA" id="ARBA00023211"/>
    </source>
</evidence>
<evidence type="ECO:0000256" key="14">
    <source>
        <dbReference type="ARBA" id="ARBA00023209"/>
    </source>
</evidence>
<feature type="transmembrane region" description="Helical" evidence="18">
    <location>
        <begin position="134"/>
        <end position="153"/>
    </location>
</feature>
<dbReference type="Proteomes" id="UP000000376">
    <property type="component" value="Chromosome"/>
</dbReference>
<keyword evidence="12" id="KW-0443">Lipid metabolism</keyword>
<evidence type="ECO:0000256" key="1">
    <source>
        <dbReference type="ARBA" id="ARBA00000958"/>
    </source>
</evidence>
<sequence>MTNTNGPFPLTRYVQAWAVHAFTMTGVIWVILATRSLILGDYKMMWLWLGISLVVDAADGPLARKVKVTEVIPWFSGTMMDNIVDYMTWTMVPAIFMAQVLPFGGEYAAIVAAGLATMSSMFCYANTLMKSSDWYFVGFPAAWNVVIVIMWLFGTNAYINWIVVLTFSILALIPWKWVHPFRVKHLRTYNAIAAIVWVVATAVWVAVFPAAPLWITIPWWVSGLWLIVVGAVRTWRDKPDVEVLNA</sequence>
<evidence type="ECO:0000256" key="3">
    <source>
        <dbReference type="ARBA" id="ARBA00004429"/>
    </source>
</evidence>
<dbReference type="Gene3D" id="1.20.120.1760">
    <property type="match status" value="1"/>
</dbReference>
<keyword evidence="6" id="KW-1003">Cell membrane</keyword>
<keyword evidence="15" id="KW-0464">Manganese</keyword>
<dbReference type="KEGG" id="ahe:Arch_0709"/>
<name>D7BNE3_ARCHD</name>
<keyword evidence="16" id="KW-1208">Phospholipid metabolism</keyword>
<reference evidence="19 20" key="1">
    <citation type="journal article" date="2010" name="Stand. Genomic Sci.">
        <title>Complete genome sequence of Arcanobacterium haemolyticum type strain (11018).</title>
        <authorList>
            <person name="Yasawong M."/>
            <person name="Teshima H."/>
            <person name="Lapidus A."/>
            <person name="Nolan M."/>
            <person name="Lucas S."/>
            <person name="Glavina Del Rio T."/>
            <person name="Tice H."/>
            <person name="Cheng J."/>
            <person name="Bruce D."/>
            <person name="Detter C."/>
            <person name="Tapia R."/>
            <person name="Han C."/>
            <person name="Goodwin L."/>
            <person name="Pitluck S."/>
            <person name="Liolios K."/>
            <person name="Ivanova N."/>
            <person name="Mavromatis K."/>
            <person name="Mikhailova N."/>
            <person name="Pati A."/>
            <person name="Chen A."/>
            <person name="Palaniappan K."/>
            <person name="Land M."/>
            <person name="Hauser L."/>
            <person name="Chang Y."/>
            <person name="Jeffries C."/>
            <person name="Rohde M."/>
            <person name="Sikorski J."/>
            <person name="Pukall R."/>
            <person name="Goker M."/>
            <person name="Woyke T."/>
            <person name="Bristow J."/>
            <person name="Eisen J."/>
            <person name="Markowitz V."/>
            <person name="Hugenholtz P."/>
            <person name="Kyrpides N."/>
            <person name="Klenk H."/>
        </authorList>
    </citation>
    <scope>NUCLEOTIDE SEQUENCE [LARGE SCALE GENOMIC DNA]</scope>
    <source>
        <strain evidence="20">ATCC 9345 / DSM 20595 / CCUG 17215 / LMG 16163 / NBRC 15585 / NCTC 8452 / 11018</strain>
    </source>
</reference>
<evidence type="ECO:0000256" key="7">
    <source>
        <dbReference type="ARBA" id="ARBA00022516"/>
    </source>
</evidence>
<gene>
    <name evidence="19" type="ordered locus">Arch_0709</name>
</gene>
<dbReference type="PIRSF" id="PIRSF000851">
    <property type="entry name" value="PcS"/>
    <property type="match status" value="1"/>
</dbReference>
<keyword evidence="13 18" id="KW-0472">Membrane</keyword>
<dbReference type="EC" id="2.7.8.24" evidence="4"/>
<dbReference type="InterPro" id="IPR043130">
    <property type="entry name" value="CDP-OH_PTrfase_TM_dom"/>
</dbReference>
<feature type="transmembrane region" description="Helical" evidence="18">
    <location>
        <begin position="159"/>
        <end position="177"/>
    </location>
</feature>
<dbReference type="RefSeq" id="WP_013169940.1">
    <property type="nucleotide sequence ID" value="NC_014218.1"/>
</dbReference>
<evidence type="ECO:0000256" key="18">
    <source>
        <dbReference type="SAM" id="Phobius"/>
    </source>
</evidence>
<keyword evidence="7" id="KW-0444">Lipid biosynthesis</keyword>
<evidence type="ECO:0000256" key="6">
    <source>
        <dbReference type="ARBA" id="ARBA00022475"/>
    </source>
</evidence>
<evidence type="ECO:0000256" key="8">
    <source>
        <dbReference type="ARBA" id="ARBA00022519"/>
    </source>
</evidence>
<comment type="cofactor">
    <cofactor evidence="2">
        <name>Mn(2+)</name>
        <dbReference type="ChEBI" id="CHEBI:29035"/>
    </cofactor>
</comment>
<feature type="transmembrane region" description="Helical" evidence="18">
    <location>
        <begin position="189"/>
        <end position="207"/>
    </location>
</feature>
<protein>
    <recommendedName>
        <fullName evidence="5">Phosphatidylcholine synthase</fullName>
        <ecNumber evidence="4">2.7.8.24</ecNumber>
    </recommendedName>
    <alternativeName>
        <fullName evidence="17">CDP-diglyceride-choline O-phosphatidyltransferase</fullName>
    </alternativeName>
</protein>
<organism evidence="19 20">
    <name type="scientific">Arcanobacterium haemolyticum (strain ATCC 9345 / DSM 20595 / CCM 5947 / CCUG 17215 / LMG 16163 / NBRC 15585 / NCTC 8452 / 11018)</name>
    <dbReference type="NCBI Taxonomy" id="644284"/>
    <lineage>
        <taxon>Bacteria</taxon>
        <taxon>Bacillati</taxon>
        <taxon>Actinomycetota</taxon>
        <taxon>Actinomycetes</taxon>
        <taxon>Actinomycetales</taxon>
        <taxon>Actinomycetaceae</taxon>
        <taxon>Arcanobacterium</taxon>
    </lineage>
</organism>
<evidence type="ECO:0000256" key="2">
    <source>
        <dbReference type="ARBA" id="ARBA00001936"/>
    </source>
</evidence>
<feature type="transmembrane region" description="Helical" evidence="18">
    <location>
        <begin position="213"/>
        <end position="232"/>
    </location>
</feature>
<comment type="catalytic activity">
    <reaction evidence="1">
        <text>a CDP-1,2-diacyl-sn-glycerol + choline = a 1,2-diacyl-sn-glycero-3-phosphocholine + CMP + H(+)</text>
        <dbReference type="Rhea" id="RHEA:14597"/>
        <dbReference type="ChEBI" id="CHEBI:15354"/>
        <dbReference type="ChEBI" id="CHEBI:15378"/>
        <dbReference type="ChEBI" id="CHEBI:57643"/>
        <dbReference type="ChEBI" id="CHEBI:58332"/>
        <dbReference type="ChEBI" id="CHEBI:60377"/>
        <dbReference type="EC" id="2.7.8.24"/>
    </reaction>
</comment>
<evidence type="ECO:0000256" key="13">
    <source>
        <dbReference type="ARBA" id="ARBA00023136"/>
    </source>
</evidence>
<dbReference type="AlphaFoldDB" id="D7BNE3"/>
<evidence type="ECO:0000256" key="5">
    <source>
        <dbReference type="ARBA" id="ARBA00015623"/>
    </source>
</evidence>